<dbReference type="PROSITE" id="PS00178">
    <property type="entry name" value="AA_TRNA_LIGASE_I"/>
    <property type="match status" value="1"/>
</dbReference>
<keyword evidence="6 12" id="KW-0547">Nucleotide-binding</keyword>
<dbReference type="InterPro" id="IPR013155">
    <property type="entry name" value="M/V/L/I-tRNA-synth_anticd-bd"/>
</dbReference>
<organism evidence="15 16">
    <name type="scientific">Candidatus Kaiserbacteria bacterium RIFOXYD1_FULL_47_14</name>
    <dbReference type="NCBI Taxonomy" id="1798533"/>
    <lineage>
        <taxon>Bacteria</taxon>
        <taxon>Candidatus Kaiseribacteriota</taxon>
    </lineage>
</organism>
<dbReference type="NCBIfam" id="TIGR00422">
    <property type="entry name" value="valS"/>
    <property type="match status" value="1"/>
</dbReference>
<gene>
    <name evidence="15" type="ORF">A2609_00050</name>
</gene>
<dbReference type="SUPFAM" id="SSF47323">
    <property type="entry name" value="Anticodon-binding domain of a subclass of class I aminoacyl-tRNA synthetases"/>
    <property type="match status" value="1"/>
</dbReference>
<reference evidence="15 16" key="1">
    <citation type="journal article" date="2016" name="Nat. Commun.">
        <title>Thousands of microbial genomes shed light on interconnected biogeochemical processes in an aquifer system.</title>
        <authorList>
            <person name="Anantharaman K."/>
            <person name="Brown C.T."/>
            <person name="Hug L.A."/>
            <person name="Sharon I."/>
            <person name="Castelle C.J."/>
            <person name="Probst A.J."/>
            <person name="Thomas B.C."/>
            <person name="Singh A."/>
            <person name="Wilkins M.J."/>
            <person name="Karaoz U."/>
            <person name="Brodie E.L."/>
            <person name="Williams K.H."/>
            <person name="Hubbard S.S."/>
            <person name="Banfield J.F."/>
        </authorList>
    </citation>
    <scope>NUCLEOTIDE SEQUENCE [LARGE SCALE GENOMIC DNA]</scope>
</reference>
<evidence type="ECO:0000313" key="16">
    <source>
        <dbReference type="Proteomes" id="UP000176867"/>
    </source>
</evidence>
<evidence type="ECO:0000259" key="14">
    <source>
        <dbReference type="Pfam" id="PF08264"/>
    </source>
</evidence>
<keyword evidence="4" id="KW-0963">Cytoplasm</keyword>
<evidence type="ECO:0000256" key="11">
    <source>
        <dbReference type="NCBIfam" id="TIGR00422"/>
    </source>
</evidence>
<dbReference type="GO" id="GO:0005524">
    <property type="term" value="F:ATP binding"/>
    <property type="evidence" value="ECO:0007669"/>
    <property type="project" value="UniProtKB-KW"/>
</dbReference>
<evidence type="ECO:0000256" key="4">
    <source>
        <dbReference type="ARBA" id="ARBA00022490"/>
    </source>
</evidence>
<dbReference type="PANTHER" id="PTHR11946:SF93">
    <property type="entry name" value="VALINE--TRNA LIGASE, CHLOROPLASTIC_MITOCHONDRIAL 2"/>
    <property type="match status" value="1"/>
</dbReference>
<feature type="domain" description="Methionyl/Valyl/Leucyl/Isoleucyl-tRNA synthetase anticodon-binding" evidence="14">
    <location>
        <begin position="620"/>
        <end position="724"/>
    </location>
</feature>
<evidence type="ECO:0000256" key="10">
    <source>
        <dbReference type="ARBA" id="ARBA00047552"/>
    </source>
</evidence>
<evidence type="ECO:0000256" key="2">
    <source>
        <dbReference type="ARBA" id="ARBA00011245"/>
    </source>
</evidence>
<evidence type="ECO:0000256" key="12">
    <source>
        <dbReference type="RuleBase" id="RU363035"/>
    </source>
</evidence>
<dbReference type="PRINTS" id="PR00986">
    <property type="entry name" value="TRNASYNTHVAL"/>
</dbReference>
<dbReference type="InterPro" id="IPR014729">
    <property type="entry name" value="Rossmann-like_a/b/a_fold"/>
</dbReference>
<dbReference type="PANTHER" id="PTHR11946">
    <property type="entry name" value="VALYL-TRNA SYNTHETASES"/>
    <property type="match status" value="1"/>
</dbReference>
<dbReference type="GO" id="GO:0004832">
    <property type="term" value="F:valine-tRNA ligase activity"/>
    <property type="evidence" value="ECO:0007669"/>
    <property type="project" value="UniProtKB-UniRule"/>
</dbReference>
<dbReference type="CDD" id="cd00817">
    <property type="entry name" value="ValRS_core"/>
    <property type="match status" value="1"/>
</dbReference>
<dbReference type="InterPro" id="IPR002300">
    <property type="entry name" value="aa-tRNA-synth_Ia"/>
</dbReference>
<sequence length="725" mass="82974">MDEKFLKPYDPEGTEGRIYAEWEKSGLFNPDNLPDSTKRKPFVIMMPPPNATGILHMGHALGLTIQDILIRYKRMQGFAALWLPGTDHAAIATQSKVEKQIKKDEGLSRHDLGREELLKRIDAFVAESRQTIQKQTRILGASCDWSREAFTFDEKRNKAVNTLFKKMYDAGLIYRGHRIVNWDPKGQTTISDDEIVYEERAAKLYTFRYSKNFPISIATTRPETKVGDVAVAVHPDDARYKEFVGKEYDTVFCDVPLHIKIVADKEVDPAFGTGAVGLTPAHSQIDWEIADRHLLSNKNTVINEYAKMTVAGRLADMKTTEARDIVVAWLKDEELLEKEEDTTQNIATAERTGGIIEPLPKLQWWIEVNKEIPGRGKTLKELMLEPVRSGQIKIIPEHFEKTYFNWIENLRDWCISRQIWYGHRIPVWYRGEEVVVGEAPKEEGWVQDEDSLDTWFSSGLWTFSTLGWPDATDDLARFHPTDVMIHAYEILFFWTARMILMTEFALNTVPFHTVYLTGIIRDEKGRKLSKSLGNGIDPIDIAKKFGTDAGRMALIIGNTPGTDMRMSEEKIKGYKHFANKLWNIARFVLTNAVADASVLKNGNKTWASAPERAHFSAHEHELLAELDTITSDVTKDIEEFRVYMAAEKIYHYAWHELADKIIEESKPILAGTDVSARASRAWLLLILLDRVLRLLHPFMPFITEEIYQSLPTKDAEFLMVAKWPV</sequence>
<dbReference type="GO" id="GO:0005829">
    <property type="term" value="C:cytosol"/>
    <property type="evidence" value="ECO:0007669"/>
    <property type="project" value="TreeGrafter"/>
</dbReference>
<dbReference type="GO" id="GO:0002161">
    <property type="term" value="F:aminoacyl-tRNA deacylase activity"/>
    <property type="evidence" value="ECO:0007669"/>
    <property type="project" value="InterPro"/>
</dbReference>
<dbReference type="Proteomes" id="UP000176867">
    <property type="component" value="Unassembled WGS sequence"/>
</dbReference>
<dbReference type="Gene3D" id="3.40.50.620">
    <property type="entry name" value="HUPs"/>
    <property type="match status" value="2"/>
</dbReference>
<dbReference type="FunFam" id="3.40.50.620:FF:000032">
    <property type="entry name" value="Valine--tRNA ligase"/>
    <property type="match status" value="1"/>
</dbReference>
<keyword evidence="5 12" id="KW-0436">Ligase</keyword>
<keyword evidence="7 12" id="KW-0067">ATP-binding</keyword>
<comment type="similarity">
    <text evidence="12">Belongs to the class-I aminoacyl-tRNA synthetase family.</text>
</comment>
<dbReference type="Pfam" id="PF08264">
    <property type="entry name" value="Anticodon_1"/>
    <property type="match status" value="1"/>
</dbReference>
<comment type="subcellular location">
    <subcellularLocation>
        <location evidence="1">Cytoplasm</location>
    </subcellularLocation>
</comment>
<evidence type="ECO:0000256" key="1">
    <source>
        <dbReference type="ARBA" id="ARBA00004496"/>
    </source>
</evidence>
<evidence type="ECO:0000256" key="7">
    <source>
        <dbReference type="ARBA" id="ARBA00022840"/>
    </source>
</evidence>
<comment type="caution">
    <text evidence="15">The sequence shown here is derived from an EMBL/GenBank/DDBJ whole genome shotgun (WGS) entry which is preliminary data.</text>
</comment>
<feature type="domain" description="Aminoacyl-tRNA synthetase class Ia" evidence="13">
    <location>
        <begin position="442"/>
        <end position="567"/>
    </location>
</feature>
<comment type="catalytic activity">
    <reaction evidence="10">
        <text>tRNA(Val) + L-valine + ATP = L-valyl-tRNA(Val) + AMP + diphosphate</text>
        <dbReference type="Rhea" id="RHEA:10704"/>
        <dbReference type="Rhea" id="RHEA-COMP:9672"/>
        <dbReference type="Rhea" id="RHEA-COMP:9708"/>
        <dbReference type="ChEBI" id="CHEBI:30616"/>
        <dbReference type="ChEBI" id="CHEBI:33019"/>
        <dbReference type="ChEBI" id="CHEBI:57762"/>
        <dbReference type="ChEBI" id="CHEBI:78442"/>
        <dbReference type="ChEBI" id="CHEBI:78537"/>
        <dbReference type="ChEBI" id="CHEBI:456215"/>
        <dbReference type="EC" id="6.1.1.9"/>
    </reaction>
</comment>
<dbReference type="EMBL" id="MFMU01000002">
    <property type="protein sequence ID" value="OGG94164.1"/>
    <property type="molecule type" value="Genomic_DNA"/>
</dbReference>
<evidence type="ECO:0000256" key="6">
    <source>
        <dbReference type="ARBA" id="ARBA00022741"/>
    </source>
</evidence>
<accession>A0A1F6G7W4</accession>
<keyword evidence="9 12" id="KW-0030">Aminoacyl-tRNA synthetase</keyword>
<dbReference type="Gene3D" id="1.10.730.10">
    <property type="entry name" value="Isoleucyl-tRNA Synthetase, Domain 1"/>
    <property type="match status" value="1"/>
</dbReference>
<evidence type="ECO:0000256" key="9">
    <source>
        <dbReference type="ARBA" id="ARBA00023146"/>
    </source>
</evidence>
<dbReference type="SUPFAM" id="SSF50677">
    <property type="entry name" value="ValRS/IleRS/LeuRS editing domain"/>
    <property type="match status" value="1"/>
</dbReference>
<evidence type="ECO:0000256" key="8">
    <source>
        <dbReference type="ARBA" id="ARBA00022917"/>
    </source>
</evidence>
<dbReference type="EC" id="6.1.1.9" evidence="3 11"/>
<feature type="domain" description="Aminoacyl-tRNA synthetase class Ia" evidence="13">
    <location>
        <begin position="18"/>
        <end position="436"/>
    </location>
</feature>
<evidence type="ECO:0000256" key="3">
    <source>
        <dbReference type="ARBA" id="ARBA00013169"/>
    </source>
</evidence>
<dbReference type="AlphaFoldDB" id="A0A1F6G7W4"/>
<protein>
    <recommendedName>
        <fullName evidence="3 11">Valine--tRNA ligase</fullName>
        <ecNumber evidence="3 11">6.1.1.9</ecNumber>
    </recommendedName>
</protein>
<name>A0A1F6G7W4_9BACT</name>
<proteinExistence type="inferred from homology"/>
<dbReference type="CDD" id="cd07962">
    <property type="entry name" value="Anticodon_Ia_Val"/>
    <property type="match status" value="1"/>
</dbReference>
<comment type="subunit">
    <text evidence="2">Monomer.</text>
</comment>
<evidence type="ECO:0000313" key="15">
    <source>
        <dbReference type="EMBL" id="OGG94164.1"/>
    </source>
</evidence>
<dbReference type="STRING" id="1798533.A2609_00050"/>
<evidence type="ECO:0000256" key="5">
    <source>
        <dbReference type="ARBA" id="ARBA00022598"/>
    </source>
</evidence>
<dbReference type="InterPro" id="IPR002303">
    <property type="entry name" value="Valyl-tRNA_ligase"/>
</dbReference>
<dbReference type="InterPro" id="IPR009080">
    <property type="entry name" value="tRNAsynth_Ia_anticodon-bd"/>
</dbReference>
<dbReference type="InterPro" id="IPR033705">
    <property type="entry name" value="Anticodon_Ia_Val"/>
</dbReference>
<evidence type="ECO:0000259" key="13">
    <source>
        <dbReference type="Pfam" id="PF00133"/>
    </source>
</evidence>
<dbReference type="InterPro" id="IPR009008">
    <property type="entry name" value="Val/Leu/Ile-tRNA-synth_edit"/>
</dbReference>
<dbReference type="GO" id="GO:0006438">
    <property type="term" value="P:valyl-tRNA aminoacylation"/>
    <property type="evidence" value="ECO:0007669"/>
    <property type="project" value="UniProtKB-UniRule"/>
</dbReference>
<dbReference type="NCBIfam" id="NF004349">
    <property type="entry name" value="PRK05729.1"/>
    <property type="match status" value="1"/>
</dbReference>
<dbReference type="InterPro" id="IPR001412">
    <property type="entry name" value="aa-tRNA-synth_I_CS"/>
</dbReference>
<keyword evidence="8 12" id="KW-0648">Protein biosynthesis</keyword>
<dbReference type="SUPFAM" id="SSF52374">
    <property type="entry name" value="Nucleotidylyl transferase"/>
    <property type="match status" value="1"/>
</dbReference>
<dbReference type="Pfam" id="PF00133">
    <property type="entry name" value="tRNA-synt_1"/>
    <property type="match status" value="2"/>
</dbReference>